<evidence type="ECO:0000256" key="2">
    <source>
        <dbReference type="ARBA" id="ARBA00005222"/>
    </source>
</evidence>
<dbReference type="Pfam" id="PF01755">
    <property type="entry name" value="Glyco_transf_25"/>
    <property type="match status" value="1"/>
</dbReference>
<feature type="domain" description="Glycosyl transferase family 25" evidence="4">
    <location>
        <begin position="5"/>
        <end position="185"/>
    </location>
</feature>
<evidence type="ECO:0000256" key="3">
    <source>
        <dbReference type="ARBA" id="ARBA00022985"/>
    </source>
</evidence>
<accession>A0AB39CHA2</accession>
<dbReference type="RefSeq" id="WP_368643157.1">
    <property type="nucleotide sequence ID" value="NZ_CP158252.1"/>
</dbReference>
<protein>
    <submittedName>
        <fullName evidence="5">Glycosyltransferase family 25 protein</fullName>
    </submittedName>
</protein>
<evidence type="ECO:0000313" key="5">
    <source>
        <dbReference type="EMBL" id="XDJ41364.1"/>
    </source>
</evidence>
<comment type="pathway">
    <text evidence="2">Glycan metabolism; lacto-N-neotetraose biosynthesis.</text>
</comment>
<sequence length="256" mass="29345">MSTIPIRVISLASRTDRRRQVAEQFARLGVAGYSFLDAVNGKEQPDHPLFAHYDPAARARRKGRGRDLKPSQLGCFASHYLLWQECAASGRPMVVVEDDALLQDNFPDLLIRASQLAERWPLIWLHGYDRSGRDPVMAVGRMGPFTLVRKLKRHSCTVAYLLSPAGAEALLAHCGSWVYPVDDTMIRFYEHGVESILLQPPCVAQDHDSPSDIRGAENRPMPWPDKIRREFYKACDEIRRVWHNLRFRLRFRRPVS</sequence>
<dbReference type="CDD" id="cd06532">
    <property type="entry name" value="Glyco_transf_25"/>
    <property type="match status" value="1"/>
</dbReference>
<keyword evidence="3" id="KW-0448">Lipopolysaccharide biosynthesis</keyword>
<evidence type="ECO:0000313" key="6">
    <source>
        <dbReference type="EMBL" id="XDJ50117.1"/>
    </source>
</evidence>
<dbReference type="InterPro" id="IPR002654">
    <property type="entry name" value="Glyco_trans_25"/>
</dbReference>
<evidence type="ECO:0000256" key="1">
    <source>
        <dbReference type="ARBA" id="ARBA00005068"/>
    </source>
</evidence>
<evidence type="ECO:0000259" key="4">
    <source>
        <dbReference type="Pfam" id="PF01755"/>
    </source>
</evidence>
<dbReference type="EMBL" id="CP158252">
    <property type="protein sequence ID" value="XDJ41364.1"/>
    <property type="molecule type" value="Genomic_DNA"/>
</dbReference>
<organism evidence="5">
    <name type="scientific">Castellaniella ginsengisoli</name>
    <dbReference type="NCBI Taxonomy" id="546114"/>
    <lineage>
        <taxon>Bacteria</taxon>
        <taxon>Pseudomonadati</taxon>
        <taxon>Pseudomonadota</taxon>
        <taxon>Betaproteobacteria</taxon>
        <taxon>Burkholderiales</taxon>
        <taxon>Alcaligenaceae</taxon>
        <taxon>Castellaniella</taxon>
    </lineage>
</organism>
<reference evidence="5" key="1">
    <citation type="submission" date="2024-05" db="EMBL/GenBank/DDBJ databases">
        <authorList>
            <person name="Luo Y.-C."/>
            <person name="Nicholds J."/>
            <person name="Mortimer T."/>
            <person name="Maboni G."/>
        </authorList>
    </citation>
    <scope>NUCLEOTIDE SEQUENCE</scope>
    <source>
        <strain evidence="6">151108</strain>
        <strain evidence="5">153920</strain>
    </source>
</reference>
<dbReference type="GO" id="GO:0009103">
    <property type="term" value="P:lipopolysaccharide biosynthetic process"/>
    <property type="evidence" value="ECO:0007669"/>
    <property type="project" value="UniProtKB-KW"/>
</dbReference>
<proteinExistence type="predicted"/>
<comment type="pathway">
    <text evidence="1">Bacterial outer membrane biogenesis; lipooligosaccharide biosynthesis.</text>
</comment>
<gene>
    <name evidence="5" type="ORF">ABRY99_10480</name>
    <name evidence="6" type="ORF">ABRZ09_13005</name>
</gene>
<dbReference type="EMBL" id="CP158255">
    <property type="protein sequence ID" value="XDJ50117.1"/>
    <property type="molecule type" value="Genomic_DNA"/>
</dbReference>
<name>A0AB39CHA2_9BURK</name>
<dbReference type="AlphaFoldDB" id="A0AB39CHA2"/>